<dbReference type="Pfam" id="PF08800">
    <property type="entry name" value="BT4734-like_N"/>
    <property type="match status" value="1"/>
</dbReference>
<reference evidence="2 3" key="1">
    <citation type="journal article" date="2019" name="Nat. Med.">
        <title>A library of human gut bacterial isolates paired with longitudinal multiomics data enables mechanistic microbiome research.</title>
        <authorList>
            <person name="Poyet M."/>
            <person name="Groussin M."/>
            <person name="Gibbons S.M."/>
            <person name="Avila-Pacheco J."/>
            <person name="Jiang X."/>
            <person name="Kearney S.M."/>
            <person name="Perrotta A.R."/>
            <person name="Berdy B."/>
            <person name="Zhao S."/>
            <person name="Lieberman T.D."/>
            <person name="Swanson P.K."/>
            <person name="Smith M."/>
            <person name="Roesemann S."/>
            <person name="Alexander J.E."/>
            <person name="Rich S.A."/>
            <person name="Livny J."/>
            <person name="Vlamakis H."/>
            <person name="Clish C."/>
            <person name="Bullock K."/>
            <person name="Deik A."/>
            <person name="Scott J."/>
            <person name="Pierce K.A."/>
            <person name="Xavier R.J."/>
            <person name="Alm E.J."/>
        </authorList>
    </citation>
    <scope>NUCLEOTIDE SEQUENCE [LARGE SCALE GENOMIC DNA]</scope>
    <source>
        <strain evidence="2 3">BIOML-A163</strain>
    </source>
</reference>
<evidence type="ECO:0000313" key="3">
    <source>
        <dbReference type="Proteomes" id="UP000323717"/>
    </source>
</evidence>
<gene>
    <name evidence="2" type="ORF">F3D71_32185</name>
</gene>
<organism evidence="2 3">
    <name type="scientific">Bacteroides ovatus</name>
    <dbReference type="NCBI Taxonomy" id="28116"/>
    <lineage>
        <taxon>Bacteria</taxon>
        <taxon>Pseudomonadati</taxon>
        <taxon>Bacteroidota</taxon>
        <taxon>Bacteroidia</taxon>
        <taxon>Bacteroidales</taxon>
        <taxon>Bacteroidaceae</taxon>
        <taxon>Bacteroides</taxon>
    </lineage>
</organism>
<dbReference type="EMBL" id="VWLE01001075">
    <property type="protein sequence ID" value="KAA3929456.1"/>
    <property type="molecule type" value="Genomic_DNA"/>
</dbReference>
<feature type="non-terminal residue" evidence="2">
    <location>
        <position position="171"/>
    </location>
</feature>
<name>A0A5M5BRE6_BACOV</name>
<sequence length="171" mass="20173">MNQFYVTCYRGYSKVIGQIEFCKFFEQIGSNLHRRKIEQIEMALNEDNLTKADSIKRQLPFYTLTTNYSECRLPHSLSAYNDLPVLDFDEMRQEDIPRLRRLAEEDPATIACALSPRRHGLKLLVYLQTEEAMRLRTELKAKGCVAYAELEQYHKRMFELSSHYYSELLDS</sequence>
<dbReference type="Proteomes" id="UP000323717">
    <property type="component" value="Unassembled WGS sequence"/>
</dbReference>
<evidence type="ECO:0000259" key="1">
    <source>
        <dbReference type="Pfam" id="PF08800"/>
    </source>
</evidence>
<proteinExistence type="predicted"/>
<feature type="domain" description="BT4734-like N-terminal" evidence="1">
    <location>
        <begin position="55"/>
        <end position="169"/>
    </location>
</feature>
<dbReference type="InterPro" id="IPR014907">
    <property type="entry name" value="BT4734-like_N"/>
</dbReference>
<comment type="caution">
    <text evidence="2">The sequence shown here is derived from an EMBL/GenBank/DDBJ whole genome shotgun (WGS) entry which is preliminary data.</text>
</comment>
<dbReference type="AlphaFoldDB" id="A0A5M5BRE6"/>
<protein>
    <submittedName>
        <fullName evidence="2">Virulence protein E</fullName>
    </submittedName>
</protein>
<evidence type="ECO:0000313" key="2">
    <source>
        <dbReference type="EMBL" id="KAA3929456.1"/>
    </source>
</evidence>
<accession>A0A5M5BRE6</accession>